<gene>
    <name evidence="1" type="ORF">S01H4_14186</name>
</gene>
<comment type="caution">
    <text evidence="1">The sequence shown here is derived from an EMBL/GenBank/DDBJ whole genome shotgun (WGS) entry which is preliminary data.</text>
</comment>
<evidence type="ECO:0000313" key="1">
    <source>
        <dbReference type="EMBL" id="GAG59748.1"/>
    </source>
</evidence>
<name>X0ZH96_9ZZZZ</name>
<protein>
    <submittedName>
        <fullName evidence="1">Uncharacterized protein</fullName>
    </submittedName>
</protein>
<reference evidence="1" key="1">
    <citation type="journal article" date="2014" name="Front. Microbiol.">
        <title>High frequency of phylogenetically diverse reductive dehalogenase-homologous genes in deep subseafloor sedimentary metagenomes.</title>
        <authorList>
            <person name="Kawai M."/>
            <person name="Futagami T."/>
            <person name="Toyoda A."/>
            <person name="Takaki Y."/>
            <person name="Nishi S."/>
            <person name="Hori S."/>
            <person name="Arai W."/>
            <person name="Tsubouchi T."/>
            <person name="Morono Y."/>
            <person name="Uchiyama I."/>
            <person name="Ito T."/>
            <person name="Fujiyama A."/>
            <person name="Inagaki F."/>
            <person name="Takami H."/>
        </authorList>
    </citation>
    <scope>NUCLEOTIDE SEQUENCE</scope>
    <source>
        <strain evidence="1">Expedition CK06-06</strain>
    </source>
</reference>
<organism evidence="1">
    <name type="scientific">marine sediment metagenome</name>
    <dbReference type="NCBI Taxonomy" id="412755"/>
    <lineage>
        <taxon>unclassified sequences</taxon>
        <taxon>metagenomes</taxon>
        <taxon>ecological metagenomes</taxon>
    </lineage>
</organism>
<proteinExistence type="predicted"/>
<accession>X0ZH96</accession>
<dbReference type="AlphaFoldDB" id="X0ZH96"/>
<feature type="non-terminal residue" evidence="1">
    <location>
        <position position="62"/>
    </location>
</feature>
<sequence length="62" mass="6884">MAKLAMSLFLSYKILITDVSSVAGAVSVATGILIPFFTLLLTPLLVDFVFFFDFEDLETDFE</sequence>
<dbReference type="EMBL" id="BART01006224">
    <property type="protein sequence ID" value="GAG59748.1"/>
    <property type="molecule type" value="Genomic_DNA"/>
</dbReference>